<evidence type="ECO:0000313" key="1">
    <source>
        <dbReference type="EMBL" id="KAJ8896191.1"/>
    </source>
</evidence>
<sequence>MALGVDLNCLIGQGNDGAAAMSGQFKGCAANIAKSLLQHFISIIPVTPSTLINRFFQAISQTRRGFEAACLQTQWKLKNNMPFKVLCSDSVAASESFLLSCALKSSQFFISVVIPMGCVHIFSQRSVTLHRHSSMPNNFKKRYSKCETTLQIHSEHYSEAQVIAEVMGMTIDVPYVVERQTKRPTYKQMIHRAEFLTS</sequence>
<name>A0ABQ9IHR9_9NEOP</name>
<dbReference type="EMBL" id="JARBHB010000001">
    <property type="protein sequence ID" value="KAJ8896191.1"/>
    <property type="molecule type" value="Genomic_DNA"/>
</dbReference>
<proteinExistence type="predicted"/>
<dbReference type="Proteomes" id="UP001159363">
    <property type="component" value="Chromosome 1"/>
</dbReference>
<organism evidence="1 2">
    <name type="scientific">Dryococelus australis</name>
    <dbReference type="NCBI Taxonomy" id="614101"/>
    <lineage>
        <taxon>Eukaryota</taxon>
        <taxon>Metazoa</taxon>
        <taxon>Ecdysozoa</taxon>
        <taxon>Arthropoda</taxon>
        <taxon>Hexapoda</taxon>
        <taxon>Insecta</taxon>
        <taxon>Pterygota</taxon>
        <taxon>Neoptera</taxon>
        <taxon>Polyneoptera</taxon>
        <taxon>Phasmatodea</taxon>
        <taxon>Verophasmatodea</taxon>
        <taxon>Anareolatae</taxon>
        <taxon>Phasmatidae</taxon>
        <taxon>Eurycanthinae</taxon>
        <taxon>Dryococelus</taxon>
    </lineage>
</organism>
<accession>A0ABQ9IHR9</accession>
<gene>
    <name evidence="1" type="ORF">PR048_001534</name>
</gene>
<protein>
    <submittedName>
        <fullName evidence="1">Uncharacterized protein</fullName>
    </submittedName>
</protein>
<evidence type="ECO:0000313" key="2">
    <source>
        <dbReference type="Proteomes" id="UP001159363"/>
    </source>
</evidence>
<comment type="caution">
    <text evidence="1">The sequence shown here is derived from an EMBL/GenBank/DDBJ whole genome shotgun (WGS) entry which is preliminary data.</text>
</comment>
<reference evidence="1 2" key="1">
    <citation type="submission" date="2023-02" db="EMBL/GenBank/DDBJ databases">
        <title>LHISI_Scaffold_Assembly.</title>
        <authorList>
            <person name="Stuart O.P."/>
            <person name="Cleave R."/>
            <person name="Magrath M.J.L."/>
            <person name="Mikheyev A.S."/>
        </authorList>
    </citation>
    <scope>NUCLEOTIDE SEQUENCE [LARGE SCALE GENOMIC DNA]</scope>
    <source>
        <strain evidence="1">Daus_M_001</strain>
        <tissue evidence="1">Leg muscle</tissue>
    </source>
</reference>
<keyword evidence="2" id="KW-1185">Reference proteome</keyword>